<dbReference type="EMBL" id="JACXVP010000010">
    <property type="protein sequence ID" value="KAG5580684.1"/>
    <property type="molecule type" value="Genomic_DNA"/>
</dbReference>
<gene>
    <name evidence="1" type="ORF">H5410_051311</name>
</gene>
<dbReference type="Proteomes" id="UP000824120">
    <property type="component" value="Chromosome 10"/>
</dbReference>
<evidence type="ECO:0000313" key="1">
    <source>
        <dbReference type="EMBL" id="KAG5580684.1"/>
    </source>
</evidence>
<dbReference type="OrthoDB" id="1306244at2759"/>
<organism evidence="1 2">
    <name type="scientific">Solanum commersonii</name>
    <name type="common">Commerson's wild potato</name>
    <name type="synonym">Commerson's nightshade</name>
    <dbReference type="NCBI Taxonomy" id="4109"/>
    <lineage>
        <taxon>Eukaryota</taxon>
        <taxon>Viridiplantae</taxon>
        <taxon>Streptophyta</taxon>
        <taxon>Embryophyta</taxon>
        <taxon>Tracheophyta</taxon>
        <taxon>Spermatophyta</taxon>
        <taxon>Magnoliopsida</taxon>
        <taxon>eudicotyledons</taxon>
        <taxon>Gunneridae</taxon>
        <taxon>Pentapetalae</taxon>
        <taxon>asterids</taxon>
        <taxon>lamiids</taxon>
        <taxon>Solanales</taxon>
        <taxon>Solanaceae</taxon>
        <taxon>Solanoideae</taxon>
        <taxon>Solaneae</taxon>
        <taxon>Solanum</taxon>
    </lineage>
</organism>
<proteinExistence type="predicted"/>
<reference evidence="1 2" key="1">
    <citation type="submission" date="2020-09" db="EMBL/GenBank/DDBJ databases">
        <title>De no assembly of potato wild relative species, Solanum commersonii.</title>
        <authorList>
            <person name="Cho K."/>
        </authorList>
    </citation>
    <scope>NUCLEOTIDE SEQUENCE [LARGE SCALE GENOMIC DNA]</scope>
    <source>
        <strain evidence="1">LZ3.2</strain>
        <tissue evidence="1">Leaf</tissue>
    </source>
</reference>
<sequence length="102" mass="11717">MAMRAKQRQMSLLFPVLITELCRRAGVSRDETRDFEVTPTSSTDIPCIEAEYTREEAERRRAALRHLCLLRPPGLQVHLLPLLPPRLLVLLPLPSPPRLLRL</sequence>
<accession>A0A9J5X060</accession>
<keyword evidence="2" id="KW-1185">Reference proteome</keyword>
<evidence type="ECO:0000313" key="2">
    <source>
        <dbReference type="Proteomes" id="UP000824120"/>
    </source>
</evidence>
<protein>
    <submittedName>
        <fullName evidence="1">Uncharacterized protein</fullName>
    </submittedName>
</protein>
<dbReference type="AlphaFoldDB" id="A0A9J5X060"/>
<name>A0A9J5X060_SOLCO</name>
<comment type="caution">
    <text evidence="1">The sequence shown here is derived from an EMBL/GenBank/DDBJ whole genome shotgun (WGS) entry which is preliminary data.</text>
</comment>